<evidence type="ECO:0000313" key="2">
    <source>
        <dbReference type="Proteomes" id="UP000053260"/>
    </source>
</evidence>
<dbReference type="RefSeq" id="WP_079084730.1">
    <property type="nucleotide sequence ID" value="NZ_KQ949077.1"/>
</dbReference>
<protein>
    <submittedName>
        <fullName evidence="1">Uncharacterized protein</fullName>
    </submittedName>
</protein>
<evidence type="ECO:0000313" key="1">
    <source>
        <dbReference type="EMBL" id="KUO21826.1"/>
    </source>
</evidence>
<dbReference type="AlphaFoldDB" id="A0A101V3I5"/>
<organism evidence="1 2">
    <name type="scientific">Streptomyces dysideae</name>
    <dbReference type="NCBI Taxonomy" id="909626"/>
    <lineage>
        <taxon>Bacteria</taxon>
        <taxon>Bacillati</taxon>
        <taxon>Actinomycetota</taxon>
        <taxon>Actinomycetes</taxon>
        <taxon>Kitasatosporales</taxon>
        <taxon>Streptomycetaceae</taxon>
        <taxon>Streptomyces</taxon>
    </lineage>
</organism>
<sequence length="153" mass="16658">MSITLLHLIPKDPHFSPAPAASEAAQARLRQLVPEELGGYDVWHIPGTAFIDPGENWCGVRCPVCGFDIEDWWGDAMDTATLPDGYFDALAVTMSCCSAQTDLNALDYVEAAGFARYSLVTTDPECELPLPPATVQALEDLLGTDLRQVIARY</sequence>
<proteinExistence type="predicted"/>
<dbReference type="OrthoDB" id="7871924at2"/>
<keyword evidence="2" id="KW-1185">Reference proteome</keyword>
<dbReference type="STRING" id="909626.AQJ91_06725"/>
<accession>A0A101V3I5</accession>
<gene>
    <name evidence="1" type="ORF">AQJ91_06725</name>
</gene>
<reference evidence="1 2" key="1">
    <citation type="submission" date="2015-10" db="EMBL/GenBank/DDBJ databases">
        <title>Draft genome sequence of Streptomyces sp. RV15, isolated from a marine sponge.</title>
        <authorList>
            <person name="Ruckert C."/>
            <person name="Abdelmohsen U.R."/>
            <person name="Winkler A."/>
            <person name="Hentschel U."/>
            <person name="Kalinowski J."/>
            <person name="Kampfer P."/>
            <person name="Glaeser S."/>
        </authorList>
    </citation>
    <scope>NUCLEOTIDE SEQUENCE [LARGE SCALE GENOMIC DNA]</scope>
    <source>
        <strain evidence="1 2">RV15</strain>
    </source>
</reference>
<dbReference type="EMBL" id="LMXB01000021">
    <property type="protein sequence ID" value="KUO21826.1"/>
    <property type="molecule type" value="Genomic_DNA"/>
</dbReference>
<dbReference type="Proteomes" id="UP000053260">
    <property type="component" value="Unassembled WGS sequence"/>
</dbReference>
<name>A0A101V3I5_9ACTN</name>
<comment type="caution">
    <text evidence="1">The sequence shown here is derived from an EMBL/GenBank/DDBJ whole genome shotgun (WGS) entry which is preliminary data.</text>
</comment>